<reference evidence="1 2" key="1">
    <citation type="submission" date="2023-01" db="EMBL/GenBank/DDBJ databases">
        <authorList>
            <person name="Whitehead M."/>
        </authorList>
    </citation>
    <scope>NUCLEOTIDE SEQUENCE [LARGE SCALE GENOMIC DNA]</scope>
</reference>
<dbReference type="EMBL" id="CARXXK010000004">
    <property type="protein sequence ID" value="CAI6367000.1"/>
    <property type="molecule type" value="Genomic_DNA"/>
</dbReference>
<accession>A0AAV0XF65</accession>
<evidence type="ECO:0000313" key="1">
    <source>
        <dbReference type="EMBL" id="CAI6367000.1"/>
    </source>
</evidence>
<dbReference type="AlphaFoldDB" id="A0AAV0XF65"/>
<protein>
    <submittedName>
        <fullName evidence="1">Uncharacterized protein</fullName>
    </submittedName>
</protein>
<sequence>MKYDPVRNSFRASPQTEIVQVSGYADSKSRRSSAPTSGIRLNIAGFLSLYVHGSNATVTSRYISTPKKGLGRNFGASTRCASARPV</sequence>
<evidence type="ECO:0000313" key="2">
    <source>
        <dbReference type="Proteomes" id="UP001160148"/>
    </source>
</evidence>
<name>A0AAV0XF65_9HEMI</name>
<comment type="caution">
    <text evidence="1">The sequence shown here is derived from an EMBL/GenBank/DDBJ whole genome shotgun (WGS) entry which is preliminary data.</text>
</comment>
<organism evidence="1 2">
    <name type="scientific">Macrosiphum euphorbiae</name>
    <name type="common">potato aphid</name>
    <dbReference type="NCBI Taxonomy" id="13131"/>
    <lineage>
        <taxon>Eukaryota</taxon>
        <taxon>Metazoa</taxon>
        <taxon>Ecdysozoa</taxon>
        <taxon>Arthropoda</taxon>
        <taxon>Hexapoda</taxon>
        <taxon>Insecta</taxon>
        <taxon>Pterygota</taxon>
        <taxon>Neoptera</taxon>
        <taxon>Paraneoptera</taxon>
        <taxon>Hemiptera</taxon>
        <taxon>Sternorrhyncha</taxon>
        <taxon>Aphidomorpha</taxon>
        <taxon>Aphidoidea</taxon>
        <taxon>Aphididae</taxon>
        <taxon>Macrosiphini</taxon>
        <taxon>Macrosiphum</taxon>
    </lineage>
</organism>
<proteinExistence type="predicted"/>
<gene>
    <name evidence="1" type="ORF">MEUPH1_LOCUS21523</name>
</gene>
<keyword evidence="2" id="KW-1185">Reference proteome</keyword>
<dbReference type="Proteomes" id="UP001160148">
    <property type="component" value="Unassembled WGS sequence"/>
</dbReference>